<dbReference type="InterPro" id="IPR003834">
    <property type="entry name" value="Cyt_c_assmbl_TM_dom"/>
</dbReference>
<feature type="transmembrane region" description="Helical" evidence="6">
    <location>
        <begin position="164"/>
        <end position="189"/>
    </location>
</feature>
<dbReference type="Proteomes" id="UP000740557">
    <property type="component" value="Unassembled WGS sequence"/>
</dbReference>
<dbReference type="PANTHER" id="PTHR31272">
    <property type="entry name" value="CYTOCHROME C-TYPE BIOGENESIS PROTEIN HI_1454-RELATED"/>
    <property type="match status" value="1"/>
</dbReference>
<feature type="transmembrane region" description="Helical" evidence="6">
    <location>
        <begin position="12"/>
        <end position="40"/>
    </location>
</feature>
<feature type="transmembrane region" description="Helical" evidence="6">
    <location>
        <begin position="209"/>
        <end position="229"/>
    </location>
</feature>
<protein>
    <submittedName>
        <fullName evidence="8">Sulfite exporter TauE/SafE family protein</fullName>
    </submittedName>
</protein>
<name>A0A955J1W6_UNCKA</name>
<dbReference type="GO" id="GO:0016020">
    <property type="term" value="C:membrane"/>
    <property type="evidence" value="ECO:0007669"/>
    <property type="project" value="UniProtKB-SubCell"/>
</dbReference>
<evidence type="ECO:0000259" key="7">
    <source>
        <dbReference type="Pfam" id="PF02683"/>
    </source>
</evidence>
<reference evidence="8" key="1">
    <citation type="submission" date="2020-04" db="EMBL/GenBank/DDBJ databases">
        <authorList>
            <person name="Zhang T."/>
        </authorList>
    </citation>
    <scope>NUCLEOTIDE SEQUENCE</scope>
    <source>
        <strain evidence="8">HKST-UBA79</strain>
    </source>
</reference>
<feature type="transmembrane region" description="Helical" evidence="6">
    <location>
        <begin position="133"/>
        <end position="158"/>
    </location>
</feature>
<proteinExistence type="inferred from homology"/>
<accession>A0A955J1W6</accession>
<evidence type="ECO:0000256" key="4">
    <source>
        <dbReference type="ARBA" id="ARBA00022989"/>
    </source>
</evidence>
<dbReference type="GO" id="GO:0017004">
    <property type="term" value="P:cytochrome complex assembly"/>
    <property type="evidence" value="ECO:0007669"/>
    <property type="project" value="InterPro"/>
</dbReference>
<feature type="domain" description="Cytochrome C biogenesis protein transmembrane" evidence="7">
    <location>
        <begin position="10"/>
        <end position="220"/>
    </location>
</feature>
<evidence type="ECO:0000313" key="8">
    <source>
        <dbReference type="EMBL" id="MCA9308328.1"/>
    </source>
</evidence>
<dbReference type="PANTHER" id="PTHR31272:SF4">
    <property type="entry name" value="CYTOCHROME C-TYPE BIOGENESIS PROTEIN HI_1454-RELATED"/>
    <property type="match status" value="1"/>
</dbReference>
<dbReference type="InterPro" id="IPR051790">
    <property type="entry name" value="Cytochrome_c-biogenesis_DsbD"/>
</dbReference>
<dbReference type="EMBL" id="JAGQNX010000068">
    <property type="protein sequence ID" value="MCA9308328.1"/>
    <property type="molecule type" value="Genomic_DNA"/>
</dbReference>
<keyword evidence="3 6" id="KW-0812">Transmembrane</keyword>
<feature type="transmembrane region" description="Helical" evidence="6">
    <location>
        <begin position="94"/>
        <end position="113"/>
    </location>
</feature>
<evidence type="ECO:0000256" key="3">
    <source>
        <dbReference type="ARBA" id="ARBA00022692"/>
    </source>
</evidence>
<gene>
    <name evidence="8" type="ORF">KC980_02340</name>
</gene>
<dbReference type="Pfam" id="PF02683">
    <property type="entry name" value="DsbD_TM"/>
    <property type="match status" value="1"/>
</dbReference>
<evidence type="ECO:0000256" key="1">
    <source>
        <dbReference type="ARBA" id="ARBA00004141"/>
    </source>
</evidence>
<evidence type="ECO:0000256" key="6">
    <source>
        <dbReference type="SAM" id="Phobius"/>
    </source>
</evidence>
<organism evidence="8 9">
    <name type="scientific">candidate division WWE3 bacterium</name>
    <dbReference type="NCBI Taxonomy" id="2053526"/>
    <lineage>
        <taxon>Bacteria</taxon>
        <taxon>Katanobacteria</taxon>
    </lineage>
</organism>
<reference evidence="8" key="2">
    <citation type="journal article" date="2021" name="Microbiome">
        <title>Successional dynamics and alternative stable states in a saline activated sludge microbial community over 9 years.</title>
        <authorList>
            <person name="Wang Y."/>
            <person name="Ye J."/>
            <person name="Ju F."/>
            <person name="Liu L."/>
            <person name="Boyd J.A."/>
            <person name="Deng Y."/>
            <person name="Parks D.H."/>
            <person name="Jiang X."/>
            <person name="Yin X."/>
            <person name="Woodcroft B.J."/>
            <person name="Tyson G.W."/>
            <person name="Hugenholtz P."/>
            <person name="Polz M.F."/>
            <person name="Zhang T."/>
        </authorList>
    </citation>
    <scope>NUCLEOTIDE SEQUENCE</scope>
    <source>
        <strain evidence="8">HKST-UBA79</strain>
    </source>
</reference>
<dbReference type="AlphaFoldDB" id="A0A955J1W6"/>
<evidence type="ECO:0000256" key="5">
    <source>
        <dbReference type="ARBA" id="ARBA00023136"/>
    </source>
</evidence>
<comment type="subcellular location">
    <subcellularLocation>
        <location evidence="1">Membrane</location>
        <topology evidence="1">Multi-pass membrane protein</topology>
    </subcellularLocation>
</comment>
<evidence type="ECO:0000313" key="9">
    <source>
        <dbReference type="Proteomes" id="UP000740557"/>
    </source>
</evidence>
<evidence type="ECO:0000256" key="2">
    <source>
        <dbReference type="ARBA" id="ARBA00006143"/>
    </source>
</evidence>
<comment type="similarity">
    <text evidence="2">Belongs to the DsbD family.</text>
</comment>
<keyword evidence="4 6" id="KW-1133">Transmembrane helix</keyword>
<feature type="transmembrane region" description="Helical" evidence="6">
    <location>
        <begin position="52"/>
        <end position="74"/>
    </location>
</feature>
<comment type="caution">
    <text evidence="8">The sequence shown here is derived from an EMBL/GenBank/DDBJ whole genome shotgun (WGS) entry which is preliminary data.</text>
</comment>
<keyword evidence="5 6" id="KW-0472">Membrane</keyword>
<sequence length="244" mass="26936">MFNLDGSQINLFIALIAGIITFFASCLLPLVPTYLAYLAGLSTTNDIKNKQVFINGVLFTLGFIIIFVLLGATANSLGRLLIEYKTLMQKLGGGMLIIMGLLMLEIYTPTFLYKERRLDAKSFRTKWQKVNSLLVGFTFGLAWTPCIGPVLAVILFWSSQTTSFLYGVSLLLAYGIGLGIPFIIIALFFEKLAPRLREFNRFGNVLQKVAGGIIIIMGILLILDKVQIISLKALELLQLSSIAV</sequence>